<name>X1EX01_9ZZZZ</name>
<organism evidence="2">
    <name type="scientific">marine sediment metagenome</name>
    <dbReference type="NCBI Taxonomy" id="412755"/>
    <lineage>
        <taxon>unclassified sequences</taxon>
        <taxon>metagenomes</taxon>
        <taxon>ecological metagenomes</taxon>
    </lineage>
</organism>
<evidence type="ECO:0000259" key="1">
    <source>
        <dbReference type="Pfam" id="PF00753"/>
    </source>
</evidence>
<dbReference type="InterPro" id="IPR036866">
    <property type="entry name" value="RibonucZ/Hydroxyglut_hydro"/>
</dbReference>
<dbReference type="EMBL" id="BART01040918">
    <property type="protein sequence ID" value="GAH21704.1"/>
    <property type="molecule type" value="Genomic_DNA"/>
</dbReference>
<feature type="domain" description="Metallo-beta-lactamase" evidence="1">
    <location>
        <begin position="9"/>
        <end position="34"/>
    </location>
</feature>
<feature type="non-terminal residue" evidence="2">
    <location>
        <position position="34"/>
    </location>
</feature>
<gene>
    <name evidence="2" type="ORF">S01H4_66242</name>
</gene>
<proteinExistence type="predicted"/>
<dbReference type="AlphaFoldDB" id="X1EX01"/>
<dbReference type="Pfam" id="PF00753">
    <property type="entry name" value="Lactamase_B"/>
    <property type="match status" value="1"/>
</dbReference>
<reference evidence="2" key="1">
    <citation type="journal article" date="2014" name="Front. Microbiol.">
        <title>High frequency of phylogenetically diverse reductive dehalogenase-homologous genes in deep subseafloor sedimentary metagenomes.</title>
        <authorList>
            <person name="Kawai M."/>
            <person name="Futagami T."/>
            <person name="Toyoda A."/>
            <person name="Takaki Y."/>
            <person name="Nishi S."/>
            <person name="Hori S."/>
            <person name="Arai W."/>
            <person name="Tsubouchi T."/>
            <person name="Morono Y."/>
            <person name="Uchiyama I."/>
            <person name="Ito T."/>
            <person name="Fujiyama A."/>
            <person name="Inagaki F."/>
            <person name="Takami H."/>
        </authorList>
    </citation>
    <scope>NUCLEOTIDE SEQUENCE</scope>
    <source>
        <strain evidence="2">Expedition CK06-06</strain>
    </source>
</reference>
<dbReference type="Gene3D" id="3.60.15.10">
    <property type="entry name" value="Ribonuclease Z/Hydroxyacylglutathione hydrolase-like"/>
    <property type="match status" value="1"/>
</dbReference>
<accession>X1EX01</accession>
<evidence type="ECO:0000313" key="2">
    <source>
        <dbReference type="EMBL" id="GAH21704.1"/>
    </source>
</evidence>
<dbReference type="SUPFAM" id="SSF56281">
    <property type="entry name" value="Metallo-hydrolase/oxidoreductase"/>
    <property type="match status" value="1"/>
</dbReference>
<protein>
    <recommendedName>
        <fullName evidence="1">Metallo-beta-lactamase domain-containing protein</fullName>
    </recommendedName>
</protein>
<comment type="caution">
    <text evidence="2">The sequence shown here is derived from an EMBL/GenBank/DDBJ whole genome shotgun (WGS) entry which is preliminary data.</text>
</comment>
<dbReference type="InterPro" id="IPR001279">
    <property type="entry name" value="Metallo-B-lactamas"/>
</dbReference>
<sequence>MFPRFDLPEFDVEQLEAVVISHAHLDHSGFVPYL</sequence>